<protein>
    <submittedName>
        <fullName evidence="2">Uncharacterized protein</fullName>
    </submittedName>
</protein>
<gene>
    <name evidence="2" type="ORF">HaLaN_16681</name>
</gene>
<dbReference type="Proteomes" id="UP000485058">
    <property type="component" value="Unassembled WGS sequence"/>
</dbReference>
<keyword evidence="3" id="KW-1185">Reference proteome</keyword>
<comment type="caution">
    <text evidence="2">The sequence shown here is derived from an EMBL/GenBank/DDBJ whole genome shotgun (WGS) entry which is preliminary data.</text>
</comment>
<dbReference type="EMBL" id="BLLF01001504">
    <property type="protein sequence ID" value="GFH19692.1"/>
    <property type="molecule type" value="Genomic_DNA"/>
</dbReference>
<feature type="compositionally biased region" description="Gly residues" evidence="1">
    <location>
        <begin position="74"/>
        <end position="88"/>
    </location>
</feature>
<proteinExistence type="predicted"/>
<sequence length="252" mass="25575">MEYPSCRAATARQDALAVTIPPCHPAVGAEGGTGSSEEDGERDDVATAAFAKNLSERKGANIATRSPARPPSAGGPGQVMGGQPGGVGAEEEAEGEDDGPAAAGQARPGYGDGRGRPVGLWLGLTQVGLQAASVGRGKTKRLLEHAVLSVLLHPVAWHLGRQWLLLLTRQGKGATVGAGRLHDPGVQERACGVLFRARPAAVGPGLQAGAALRSGQQADAALRSGQQAGAGGKGVGLDMGLQNKLARERKDE</sequence>
<reference evidence="2 3" key="1">
    <citation type="submission" date="2020-02" db="EMBL/GenBank/DDBJ databases">
        <title>Draft genome sequence of Haematococcus lacustris strain NIES-144.</title>
        <authorList>
            <person name="Morimoto D."/>
            <person name="Nakagawa S."/>
            <person name="Yoshida T."/>
            <person name="Sawayama S."/>
        </authorList>
    </citation>
    <scope>NUCLEOTIDE SEQUENCE [LARGE SCALE GENOMIC DNA]</scope>
    <source>
        <strain evidence="2 3">NIES-144</strain>
    </source>
</reference>
<feature type="compositionally biased region" description="Gly residues" evidence="1">
    <location>
        <begin position="228"/>
        <end position="237"/>
    </location>
</feature>
<organism evidence="2 3">
    <name type="scientific">Haematococcus lacustris</name>
    <name type="common">Green alga</name>
    <name type="synonym">Haematococcus pluvialis</name>
    <dbReference type="NCBI Taxonomy" id="44745"/>
    <lineage>
        <taxon>Eukaryota</taxon>
        <taxon>Viridiplantae</taxon>
        <taxon>Chlorophyta</taxon>
        <taxon>core chlorophytes</taxon>
        <taxon>Chlorophyceae</taxon>
        <taxon>CS clade</taxon>
        <taxon>Chlamydomonadales</taxon>
        <taxon>Haematococcaceae</taxon>
        <taxon>Haematococcus</taxon>
    </lineage>
</organism>
<accession>A0A699ZUR9</accession>
<feature type="compositionally biased region" description="Acidic residues" evidence="1">
    <location>
        <begin position="89"/>
        <end position="99"/>
    </location>
</feature>
<evidence type="ECO:0000256" key="1">
    <source>
        <dbReference type="SAM" id="MobiDB-lite"/>
    </source>
</evidence>
<feature type="region of interest" description="Disordered" evidence="1">
    <location>
        <begin position="218"/>
        <end position="252"/>
    </location>
</feature>
<evidence type="ECO:0000313" key="2">
    <source>
        <dbReference type="EMBL" id="GFH19692.1"/>
    </source>
</evidence>
<dbReference type="AlphaFoldDB" id="A0A699ZUR9"/>
<evidence type="ECO:0000313" key="3">
    <source>
        <dbReference type="Proteomes" id="UP000485058"/>
    </source>
</evidence>
<feature type="region of interest" description="Disordered" evidence="1">
    <location>
        <begin position="21"/>
        <end position="112"/>
    </location>
</feature>
<name>A0A699ZUR9_HAELA</name>